<dbReference type="RefSeq" id="WP_031388926.1">
    <property type="nucleotide sequence ID" value="NZ_JPNB01000001.1"/>
</dbReference>
<feature type="transmembrane region" description="Helical" evidence="5">
    <location>
        <begin position="33"/>
        <end position="54"/>
    </location>
</feature>
<evidence type="ECO:0000256" key="1">
    <source>
        <dbReference type="ARBA" id="ARBA00004141"/>
    </source>
</evidence>
<evidence type="ECO:0000256" key="3">
    <source>
        <dbReference type="ARBA" id="ARBA00022989"/>
    </source>
</evidence>
<dbReference type="STRING" id="1469948.GCA_000732725_00141"/>
<dbReference type="NCBIfam" id="TIGR01593">
    <property type="entry name" value="holin_tox_secr"/>
    <property type="match status" value="1"/>
</dbReference>
<evidence type="ECO:0000313" key="7">
    <source>
        <dbReference type="Proteomes" id="UP000295718"/>
    </source>
</evidence>
<dbReference type="EMBL" id="SLUO01000002">
    <property type="protein sequence ID" value="TCL60408.1"/>
    <property type="molecule type" value="Genomic_DNA"/>
</dbReference>
<dbReference type="Proteomes" id="UP000295718">
    <property type="component" value="Unassembled WGS sequence"/>
</dbReference>
<protein>
    <submittedName>
        <fullName evidence="6">Toxin secretion/phage lysis holin</fullName>
    </submittedName>
</protein>
<comment type="subcellular location">
    <subcellularLocation>
        <location evidence="1">Membrane</location>
        <topology evidence="1">Multi-pass membrane protein</topology>
    </subcellularLocation>
</comment>
<dbReference type="AlphaFoldDB" id="A0A4R1R4Q4"/>
<reference evidence="6 7" key="1">
    <citation type="submission" date="2019-03" db="EMBL/GenBank/DDBJ databases">
        <title>Genomic Encyclopedia of Type Strains, Phase IV (KMG-IV): sequencing the most valuable type-strain genomes for metagenomic binning, comparative biology and taxonomic classification.</title>
        <authorList>
            <person name="Goeker M."/>
        </authorList>
    </citation>
    <scope>NUCLEOTIDE SEQUENCE [LARGE SCALE GENOMIC DNA]</scope>
    <source>
        <strain evidence="6 7">DSM 100556</strain>
    </source>
</reference>
<dbReference type="OrthoDB" id="88184at2"/>
<evidence type="ECO:0000256" key="2">
    <source>
        <dbReference type="ARBA" id="ARBA00022692"/>
    </source>
</evidence>
<keyword evidence="7" id="KW-1185">Reference proteome</keyword>
<comment type="caution">
    <text evidence="6">The sequence shown here is derived from an EMBL/GenBank/DDBJ whole genome shotgun (WGS) entry which is preliminary data.</text>
</comment>
<evidence type="ECO:0000256" key="5">
    <source>
        <dbReference type="SAM" id="Phobius"/>
    </source>
</evidence>
<keyword evidence="2 5" id="KW-0812">Transmembrane</keyword>
<organism evidence="6 7">
    <name type="scientific">Kineothrix alysoides</name>
    <dbReference type="NCBI Taxonomy" id="1469948"/>
    <lineage>
        <taxon>Bacteria</taxon>
        <taxon>Bacillati</taxon>
        <taxon>Bacillota</taxon>
        <taxon>Clostridia</taxon>
        <taxon>Lachnospirales</taxon>
        <taxon>Lachnospiraceae</taxon>
        <taxon>Kineothrix</taxon>
    </lineage>
</organism>
<gene>
    <name evidence="6" type="ORF">EDD76_102104</name>
</gene>
<feature type="transmembrane region" description="Helical" evidence="5">
    <location>
        <begin position="7"/>
        <end position="27"/>
    </location>
</feature>
<evidence type="ECO:0000256" key="4">
    <source>
        <dbReference type="ARBA" id="ARBA00023136"/>
    </source>
</evidence>
<dbReference type="GO" id="GO:0016020">
    <property type="term" value="C:membrane"/>
    <property type="evidence" value="ECO:0007669"/>
    <property type="project" value="UniProtKB-SubCell"/>
</dbReference>
<evidence type="ECO:0000313" key="6">
    <source>
        <dbReference type="EMBL" id="TCL60408.1"/>
    </source>
</evidence>
<keyword evidence="4 5" id="KW-0472">Membrane</keyword>
<accession>A0A4R1R4Q4</accession>
<keyword evidence="3 5" id="KW-1133">Transmembrane helix</keyword>
<proteinExistence type="predicted"/>
<name>A0A4R1R4Q4_9FIRM</name>
<dbReference type="Pfam" id="PF05105">
    <property type="entry name" value="Phage_holin_4_1"/>
    <property type="match status" value="1"/>
</dbReference>
<sequence length="146" mass="15471">MEKINTLKGFLVLVIGGLGGMITNLFGGWTDDLTTLLIFMGVDFAMGLLIAAVWNNSEKSETGALSSVSAWKGLCRKGVSLLVVLVAHRLDVTLGVNYIKTAVIIAFIANEAISIVENLGVMGVPLPTAVIKAIDILKNRVEGDKS</sequence>
<dbReference type="InterPro" id="IPR006480">
    <property type="entry name" value="Phage_holin_4_1"/>
</dbReference>